<keyword evidence="8" id="KW-1185">Reference proteome</keyword>
<evidence type="ECO:0000259" key="6">
    <source>
        <dbReference type="PROSITE" id="PS50931"/>
    </source>
</evidence>
<evidence type="ECO:0000256" key="3">
    <source>
        <dbReference type="ARBA" id="ARBA00023015"/>
    </source>
</evidence>
<dbReference type="InterPro" id="IPR036390">
    <property type="entry name" value="WH_DNA-bd_sf"/>
</dbReference>
<dbReference type="Pfam" id="PF00126">
    <property type="entry name" value="HTH_1"/>
    <property type="match status" value="1"/>
</dbReference>
<dbReference type="Gene3D" id="1.10.10.10">
    <property type="entry name" value="Winged helix-like DNA-binding domain superfamily/Winged helix DNA-binding domain"/>
    <property type="match status" value="1"/>
</dbReference>
<comment type="function">
    <text evidence="1">NodD regulates the expression of the nodABCFE genes which encode other nodulation proteins. NodD is also a negative regulator of its own expression. Binds flavonoids as inducers.</text>
</comment>
<reference evidence="7 8" key="1">
    <citation type="submission" date="2023-07" db="EMBL/GenBank/DDBJ databases">
        <title>Genomic Encyclopedia of Type Strains, Phase IV (KMG-IV): sequencing the most valuable type-strain genomes for metagenomic binning, comparative biology and taxonomic classification.</title>
        <authorList>
            <person name="Goeker M."/>
        </authorList>
    </citation>
    <scope>NUCLEOTIDE SEQUENCE [LARGE SCALE GENOMIC DNA]</scope>
    <source>
        <strain evidence="7 8">DSM 11549</strain>
    </source>
</reference>
<accession>A0ABU0C6T8</accession>
<dbReference type="CDD" id="cd08420">
    <property type="entry name" value="PBP2_CysL_like"/>
    <property type="match status" value="1"/>
</dbReference>
<name>A0ABU0C6T8_9BRAD</name>
<dbReference type="Pfam" id="PF03466">
    <property type="entry name" value="LysR_substrate"/>
    <property type="match status" value="1"/>
</dbReference>
<feature type="domain" description="HTH lysR-type" evidence="6">
    <location>
        <begin position="15"/>
        <end position="72"/>
    </location>
</feature>
<dbReference type="PROSITE" id="PS50931">
    <property type="entry name" value="HTH_LYSR"/>
    <property type="match status" value="1"/>
</dbReference>
<dbReference type="PRINTS" id="PR00039">
    <property type="entry name" value="HTHLYSR"/>
</dbReference>
<evidence type="ECO:0000313" key="8">
    <source>
        <dbReference type="Proteomes" id="UP001230253"/>
    </source>
</evidence>
<dbReference type="SUPFAM" id="SSF53850">
    <property type="entry name" value="Periplasmic binding protein-like II"/>
    <property type="match status" value="1"/>
</dbReference>
<evidence type="ECO:0000256" key="1">
    <source>
        <dbReference type="ARBA" id="ARBA00003502"/>
    </source>
</evidence>
<comment type="caution">
    <text evidence="7">The sequence shown here is derived from an EMBL/GenBank/DDBJ whole genome shotgun (WGS) entry which is preliminary data.</text>
</comment>
<comment type="similarity">
    <text evidence="2">Belongs to the LysR transcriptional regulatory family.</text>
</comment>
<dbReference type="SUPFAM" id="SSF46785">
    <property type="entry name" value="Winged helix' DNA-binding domain"/>
    <property type="match status" value="1"/>
</dbReference>
<keyword evidence="3" id="KW-0805">Transcription regulation</keyword>
<organism evidence="7 8">
    <name type="scientific">Rhodopseudomonas julia</name>
    <dbReference type="NCBI Taxonomy" id="200617"/>
    <lineage>
        <taxon>Bacteria</taxon>
        <taxon>Pseudomonadati</taxon>
        <taxon>Pseudomonadota</taxon>
        <taxon>Alphaproteobacteria</taxon>
        <taxon>Hyphomicrobiales</taxon>
        <taxon>Nitrobacteraceae</taxon>
        <taxon>Rhodopseudomonas</taxon>
    </lineage>
</organism>
<evidence type="ECO:0000256" key="2">
    <source>
        <dbReference type="ARBA" id="ARBA00009437"/>
    </source>
</evidence>
<dbReference type="Gene3D" id="3.40.190.290">
    <property type="match status" value="1"/>
</dbReference>
<sequence>MRVARPSIFVDRCGMTLDQLRVFVAVAERRHVTRAAAALGLTQSAASAAIAALEKRYGARLFDRVGRGIELTDTGERFLPEARAVLKQVASALNVLEEIADPAHGSVAIAASQTIANYWLPRRLAAFQEAFPGVRLDVVIGNTRQVEDAVAEGRADLGLVEGPIRHTELIRRLVDRDRLVLVVAAGHPLPSAKEAGRVDLRSVSWVIREAGSGTRAVLEELALRDGIKVDDLAISLVLPSNEAVREAVEAGAGATIISEHVVAASLGSGRLQSVPIDLPRRDFSLLRHPDRYASSAARTLTERLTDRSRDVLLSHN</sequence>
<dbReference type="GO" id="GO:0003677">
    <property type="term" value="F:DNA binding"/>
    <property type="evidence" value="ECO:0007669"/>
    <property type="project" value="UniProtKB-KW"/>
</dbReference>
<evidence type="ECO:0000313" key="7">
    <source>
        <dbReference type="EMBL" id="MDQ0326233.1"/>
    </source>
</evidence>
<evidence type="ECO:0000256" key="5">
    <source>
        <dbReference type="ARBA" id="ARBA00023163"/>
    </source>
</evidence>
<keyword evidence="5" id="KW-0804">Transcription</keyword>
<gene>
    <name evidence="7" type="ORF">J2R99_002102</name>
</gene>
<proteinExistence type="inferred from homology"/>
<keyword evidence="4 7" id="KW-0238">DNA-binding</keyword>
<dbReference type="InterPro" id="IPR005119">
    <property type="entry name" value="LysR_subst-bd"/>
</dbReference>
<evidence type="ECO:0000256" key="4">
    <source>
        <dbReference type="ARBA" id="ARBA00023125"/>
    </source>
</evidence>
<protein>
    <submittedName>
        <fullName evidence="7">DNA-binding transcriptional LysR family regulator</fullName>
    </submittedName>
</protein>
<dbReference type="PANTHER" id="PTHR30126">
    <property type="entry name" value="HTH-TYPE TRANSCRIPTIONAL REGULATOR"/>
    <property type="match status" value="1"/>
</dbReference>
<dbReference type="Proteomes" id="UP001230253">
    <property type="component" value="Unassembled WGS sequence"/>
</dbReference>
<dbReference type="InterPro" id="IPR036388">
    <property type="entry name" value="WH-like_DNA-bd_sf"/>
</dbReference>
<dbReference type="PANTHER" id="PTHR30126:SF39">
    <property type="entry name" value="HTH-TYPE TRANSCRIPTIONAL REGULATOR CYSL"/>
    <property type="match status" value="1"/>
</dbReference>
<dbReference type="EMBL" id="JAUSUK010000002">
    <property type="protein sequence ID" value="MDQ0326233.1"/>
    <property type="molecule type" value="Genomic_DNA"/>
</dbReference>
<dbReference type="InterPro" id="IPR000847">
    <property type="entry name" value="LysR_HTH_N"/>
</dbReference>